<dbReference type="EMBL" id="QPIJ01000001">
    <property type="protein sequence ID" value="RCV93656.1"/>
    <property type="molecule type" value="Genomic_DNA"/>
</dbReference>
<comment type="caution">
    <text evidence="1">The sequence shown here is derived from an EMBL/GenBank/DDBJ whole genome shotgun (WGS) entry which is preliminary data.</text>
</comment>
<evidence type="ECO:0000313" key="1">
    <source>
        <dbReference type="EMBL" id="RCV93656.1"/>
    </source>
</evidence>
<name>A0A368UAL4_9GAMM</name>
<dbReference type="Proteomes" id="UP000253204">
    <property type="component" value="Unassembled WGS sequence"/>
</dbReference>
<accession>A0A368UAL4</accession>
<dbReference type="RefSeq" id="WP_114484984.1">
    <property type="nucleotide sequence ID" value="NZ_CBCSHM010000005.1"/>
</dbReference>
<protein>
    <submittedName>
        <fullName evidence="1">Uncharacterized protein</fullName>
    </submittedName>
</protein>
<sequence>MTLTDQQKAELRLTTDYEWLRGLVEDHLNGMDETMANYAGVEELRAELSEAFHYEAADEDTNIDNHLADNDAALQLIWEDLSDELPESSLTLN</sequence>
<dbReference type="AlphaFoldDB" id="A0A368UAL4"/>
<reference evidence="1 2" key="1">
    <citation type="submission" date="2018-07" db="EMBL/GenBank/DDBJ databases">
        <title>Halomonas rutogse sp. nov., isolated from Lake TangqianCo on Tibetan Plateau.</title>
        <authorList>
            <person name="Lu H."/>
            <person name="Xing P."/>
            <person name="Wu Q."/>
        </authorList>
    </citation>
    <scope>NUCLEOTIDE SEQUENCE [LARGE SCALE GENOMIC DNA]</scope>
    <source>
        <strain evidence="1 2">TQ8S</strain>
    </source>
</reference>
<organism evidence="1 2">
    <name type="scientific">Vreelandella rituensis</name>
    <dbReference type="NCBI Taxonomy" id="2282306"/>
    <lineage>
        <taxon>Bacteria</taxon>
        <taxon>Pseudomonadati</taxon>
        <taxon>Pseudomonadota</taxon>
        <taxon>Gammaproteobacteria</taxon>
        <taxon>Oceanospirillales</taxon>
        <taxon>Halomonadaceae</taxon>
        <taxon>Vreelandella</taxon>
    </lineage>
</organism>
<evidence type="ECO:0000313" key="2">
    <source>
        <dbReference type="Proteomes" id="UP000253204"/>
    </source>
</evidence>
<keyword evidence="2" id="KW-1185">Reference proteome</keyword>
<gene>
    <name evidence="1" type="ORF">DU506_00435</name>
</gene>
<proteinExistence type="predicted"/>